<dbReference type="PANTHER" id="PTHR12461:SF105">
    <property type="entry name" value="HYPOXIA-INDUCIBLE FACTOR 1-ALPHA INHIBITOR"/>
    <property type="match status" value="1"/>
</dbReference>
<dbReference type="SUPFAM" id="SSF51197">
    <property type="entry name" value="Clavaminate synthase-like"/>
    <property type="match status" value="1"/>
</dbReference>
<dbReference type="PROSITE" id="PS51184">
    <property type="entry name" value="JMJC"/>
    <property type="match status" value="1"/>
</dbReference>
<feature type="domain" description="JmjC" evidence="1">
    <location>
        <begin position="88"/>
        <end position="262"/>
    </location>
</feature>
<evidence type="ECO:0000259" key="1">
    <source>
        <dbReference type="PROSITE" id="PS51184"/>
    </source>
</evidence>
<accession>A0A495IW77</accession>
<dbReference type="AlphaFoldDB" id="A0A495IW77"/>
<protein>
    <recommendedName>
        <fullName evidence="1">JmjC domain-containing protein</fullName>
    </recommendedName>
</protein>
<reference evidence="2 3" key="1">
    <citation type="submission" date="2018-10" db="EMBL/GenBank/DDBJ databases">
        <title>Genomic Encyclopedia of Archaeal and Bacterial Type Strains, Phase II (KMG-II): from individual species to whole genera.</title>
        <authorList>
            <person name="Goeker M."/>
        </authorList>
    </citation>
    <scope>NUCLEOTIDE SEQUENCE [LARGE SCALE GENOMIC DNA]</scope>
    <source>
        <strain evidence="2 3">DSM 18602</strain>
    </source>
</reference>
<keyword evidence="3" id="KW-1185">Reference proteome</keyword>
<name>A0A495IW77_9SPHI</name>
<dbReference type="InterPro" id="IPR041667">
    <property type="entry name" value="Cupin_8"/>
</dbReference>
<dbReference type="Pfam" id="PF13621">
    <property type="entry name" value="Cupin_8"/>
    <property type="match status" value="1"/>
</dbReference>
<organism evidence="2 3">
    <name type="scientific">Mucilaginibacter gracilis</name>
    <dbReference type="NCBI Taxonomy" id="423350"/>
    <lineage>
        <taxon>Bacteria</taxon>
        <taxon>Pseudomonadati</taxon>
        <taxon>Bacteroidota</taxon>
        <taxon>Sphingobacteriia</taxon>
        <taxon>Sphingobacteriales</taxon>
        <taxon>Sphingobacteriaceae</taxon>
        <taxon>Mucilaginibacter</taxon>
    </lineage>
</organism>
<dbReference type="Proteomes" id="UP000268007">
    <property type="component" value="Unassembled WGS sequence"/>
</dbReference>
<evidence type="ECO:0000313" key="3">
    <source>
        <dbReference type="Proteomes" id="UP000268007"/>
    </source>
</evidence>
<dbReference type="Gene3D" id="2.60.120.650">
    <property type="entry name" value="Cupin"/>
    <property type="match status" value="1"/>
</dbReference>
<gene>
    <name evidence="2" type="ORF">BDD43_0978</name>
</gene>
<sequence>MRLYIKIMGFILSEIDTVDTITQADFTKNYLNPRRPLVIKGLTKTWPARDKWTPEYLKQVVGDKVVPLYDNSKADPAKPINSATTHMPFNEYIDLIRSTPTELRIFFFNIFKQAPELLNDIVMPKDLMGGFLESMPAMFFGGSNSVTFLHYDIDLPHIFHTHFGGRKHVVLFENKWKRRLYCIPNATYALEDYDVLNPDVQKFPALDGVEGQQVFLEHGDTLFMPTGYWHWMKYLDGSYSLSLRAWDASISRKAASLYNLAIKGGVDSVLKMTLKAGYANYREKLAVKWAEKELRAGKPY</sequence>
<evidence type="ECO:0000313" key="2">
    <source>
        <dbReference type="EMBL" id="RKR80842.1"/>
    </source>
</evidence>
<dbReference type="InterPro" id="IPR003347">
    <property type="entry name" value="JmjC_dom"/>
</dbReference>
<proteinExistence type="predicted"/>
<comment type="caution">
    <text evidence="2">The sequence shown here is derived from an EMBL/GenBank/DDBJ whole genome shotgun (WGS) entry which is preliminary data.</text>
</comment>
<dbReference type="PANTHER" id="PTHR12461">
    <property type="entry name" value="HYPOXIA-INDUCIBLE FACTOR 1 ALPHA INHIBITOR-RELATED"/>
    <property type="match status" value="1"/>
</dbReference>
<dbReference type="EMBL" id="RBKU01000001">
    <property type="protein sequence ID" value="RKR80842.1"/>
    <property type="molecule type" value="Genomic_DNA"/>
</dbReference>